<protein>
    <submittedName>
        <fullName evidence="2">Uncharacterized protein</fullName>
    </submittedName>
</protein>
<keyword evidence="3" id="KW-1185">Reference proteome</keyword>
<dbReference type="Proteomes" id="UP000662185">
    <property type="component" value="Unassembled WGS sequence"/>
</dbReference>
<feature type="compositionally biased region" description="Polar residues" evidence="1">
    <location>
        <begin position="13"/>
        <end position="25"/>
    </location>
</feature>
<dbReference type="EMBL" id="JACJQU010000001">
    <property type="protein sequence ID" value="MBD2292406.1"/>
    <property type="molecule type" value="Genomic_DNA"/>
</dbReference>
<organism evidence="2 3">
    <name type="scientific">Anabaena sphaerica FACHB-251</name>
    <dbReference type="NCBI Taxonomy" id="2692883"/>
    <lineage>
        <taxon>Bacteria</taxon>
        <taxon>Bacillati</taxon>
        <taxon>Cyanobacteriota</taxon>
        <taxon>Cyanophyceae</taxon>
        <taxon>Nostocales</taxon>
        <taxon>Nostocaceae</taxon>
        <taxon>Anabaena</taxon>
    </lineage>
</organism>
<evidence type="ECO:0000313" key="2">
    <source>
        <dbReference type="EMBL" id="MBD2292406.1"/>
    </source>
</evidence>
<accession>A0A926WFA1</accession>
<proteinExistence type="predicted"/>
<reference evidence="3" key="1">
    <citation type="journal article" date="2020" name="ISME J.">
        <title>Comparative genomics reveals insights into cyanobacterial evolution and habitat adaptation.</title>
        <authorList>
            <person name="Chen M.Y."/>
            <person name="Teng W.K."/>
            <person name="Zhao L."/>
            <person name="Hu C.X."/>
            <person name="Zhou Y.K."/>
            <person name="Han B.P."/>
            <person name="Song L.R."/>
            <person name="Shu W.S."/>
        </authorList>
    </citation>
    <scope>NUCLEOTIDE SEQUENCE [LARGE SCALE GENOMIC DNA]</scope>
    <source>
        <strain evidence="3">FACHB-251</strain>
    </source>
</reference>
<evidence type="ECO:0000313" key="3">
    <source>
        <dbReference type="Proteomes" id="UP000662185"/>
    </source>
</evidence>
<name>A0A926WFA1_9NOST</name>
<feature type="region of interest" description="Disordered" evidence="1">
    <location>
        <begin position="1"/>
        <end position="25"/>
    </location>
</feature>
<sequence length="56" mass="6536">MSRCHLRRGMNTRPFSAQSHTAKSRKILTQQHIGRVNETISISTPQRTRPQKNQHQ</sequence>
<dbReference type="AlphaFoldDB" id="A0A926WFA1"/>
<feature type="region of interest" description="Disordered" evidence="1">
    <location>
        <begin position="37"/>
        <end position="56"/>
    </location>
</feature>
<feature type="compositionally biased region" description="Basic residues" evidence="1">
    <location>
        <begin position="1"/>
        <end position="10"/>
    </location>
</feature>
<feature type="compositionally biased region" description="Polar residues" evidence="1">
    <location>
        <begin position="37"/>
        <end position="48"/>
    </location>
</feature>
<evidence type="ECO:0000256" key="1">
    <source>
        <dbReference type="SAM" id="MobiDB-lite"/>
    </source>
</evidence>
<gene>
    <name evidence="2" type="ORF">H6G06_02645</name>
</gene>
<dbReference type="RefSeq" id="WP_190556784.1">
    <property type="nucleotide sequence ID" value="NZ_JACJQU010000001.1"/>
</dbReference>
<comment type="caution">
    <text evidence="2">The sequence shown here is derived from an EMBL/GenBank/DDBJ whole genome shotgun (WGS) entry which is preliminary data.</text>
</comment>